<name>A0AAW1T518_9CHLO</name>
<comment type="caution">
    <text evidence="1">The sequence shown here is derived from an EMBL/GenBank/DDBJ whole genome shotgun (WGS) entry which is preliminary data.</text>
</comment>
<keyword evidence="2" id="KW-1185">Reference proteome</keyword>
<reference evidence="1 2" key="1">
    <citation type="journal article" date="2024" name="Nat. Commun.">
        <title>Phylogenomics reveals the evolutionary origins of lichenization in chlorophyte algae.</title>
        <authorList>
            <person name="Puginier C."/>
            <person name="Libourel C."/>
            <person name="Otte J."/>
            <person name="Skaloud P."/>
            <person name="Haon M."/>
            <person name="Grisel S."/>
            <person name="Petersen M."/>
            <person name="Berrin J.G."/>
            <person name="Delaux P.M."/>
            <person name="Dal Grande F."/>
            <person name="Keller J."/>
        </authorList>
    </citation>
    <scope>NUCLEOTIDE SEQUENCE [LARGE SCALE GENOMIC DNA]</scope>
    <source>
        <strain evidence="1 2">SAG 2523</strain>
    </source>
</reference>
<accession>A0AAW1T518</accession>
<gene>
    <name evidence="1" type="ORF">WJX84_003153</name>
</gene>
<dbReference type="Proteomes" id="UP001485043">
    <property type="component" value="Unassembled WGS sequence"/>
</dbReference>
<evidence type="ECO:0000313" key="1">
    <source>
        <dbReference type="EMBL" id="KAK9864112.1"/>
    </source>
</evidence>
<dbReference type="EMBL" id="JALJOV010000391">
    <property type="protein sequence ID" value="KAK9864112.1"/>
    <property type="molecule type" value="Genomic_DNA"/>
</dbReference>
<evidence type="ECO:0000313" key="2">
    <source>
        <dbReference type="Proteomes" id="UP001485043"/>
    </source>
</evidence>
<dbReference type="AlphaFoldDB" id="A0AAW1T518"/>
<protein>
    <submittedName>
        <fullName evidence="1">Uncharacterized protein</fullName>
    </submittedName>
</protein>
<sequence>MANLNNLYAPSLWELRQLAHTFQDARARLSFSETHLPLSRQGSLHMLDNLKLTLLSQDQHRMQKAAGVVHCSLAMQQLQHETSKQTK</sequence>
<organism evidence="1 2">
    <name type="scientific">Apatococcus fuscideae</name>
    <dbReference type="NCBI Taxonomy" id="2026836"/>
    <lineage>
        <taxon>Eukaryota</taxon>
        <taxon>Viridiplantae</taxon>
        <taxon>Chlorophyta</taxon>
        <taxon>core chlorophytes</taxon>
        <taxon>Trebouxiophyceae</taxon>
        <taxon>Chlorellales</taxon>
        <taxon>Chlorellaceae</taxon>
        <taxon>Apatococcus</taxon>
    </lineage>
</organism>
<proteinExistence type="predicted"/>